<dbReference type="Pfam" id="PF14433">
    <property type="entry name" value="SUKH-3"/>
    <property type="match status" value="1"/>
</dbReference>
<dbReference type="RefSeq" id="WP_145055361.1">
    <property type="nucleotide sequence ID" value="NZ_CP036433.1"/>
</dbReference>
<accession>A0A518DY70</accession>
<keyword evidence="2" id="KW-1185">Reference proteome</keyword>
<dbReference type="AlphaFoldDB" id="A0A518DY70"/>
<dbReference type="OrthoDB" id="7608789at2"/>
<gene>
    <name evidence="1" type="ORF">Pla8534_45720</name>
</gene>
<protein>
    <recommendedName>
        <fullName evidence="3">SUKH-3 immunity protein of toxin-antitoxin system</fullName>
    </recommendedName>
</protein>
<proteinExistence type="predicted"/>
<evidence type="ECO:0008006" key="3">
    <source>
        <dbReference type="Google" id="ProtNLM"/>
    </source>
</evidence>
<dbReference type="KEGG" id="lcre:Pla8534_45720"/>
<dbReference type="InterPro" id="IPR025850">
    <property type="entry name" value="SUKH-3"/>
</dbReference>
<name>A0A518DY70_9BACT</name>
<evidence type="ECO:0000313" key="1">
    <source>
        <dbReference type="EMBL" id="QDU96751.1"/>
    </source>
</evidence>
<sequence>MVLPESVRPLFLAAGWFPGRRAWFTRTAGLRRLASYSRGAALVREFGGLHVGLSGPGRERPASDVQFYRWPTAACRDAVADQESPGADLFPLGLAHRGHMEFFVDAQGRLLVDSIPDGRLLTAGETFEDGIECLLLGRSWPETR</sequence>
<organism evidence="1 2">
    <name type="scientific">Lignipirellula cremea</name>
    <dbReference type="NCBI Taxonomy" id="2528010"/>
    <lineage>
        <taxon>Bacteria</taxon>
        <taxon>Pseudomonadati</taxon>
        <taxon>Planctomycetota</taxon>
        <taxon>Planctomycetia</taxon>
        <taxon>Pirellulales</taxon>
        <taxon>Pirellulaceae</taxon>
        <taxon>Lignipirellula</taxon>
    </lineage>
</organism>
<evidence type="ECO:0000313" key="2">
    <source>
        <dbReference type="Proteomes" id="UP000317648"/>
    </source>
</evidence>
<dbReference type="Proteomes" id="UP000317648">
    <property type="component" value="Chromosome"/>
</dbReference>
<dbReference type="EMBL" id="CP036433">
    <property type="protein sequence ID" value="QDU96751.1"/>
    <property type="molecule type" value="Genomic_DNA"/>
</dbReference>
<reference evidence="1 2" key="1">
    <citation type="submission" date="2019-02" db="EMBL/GenBank/DDBJ databases">
        <title>Deep-cultivation of Planctomycetes and their phenomic and genomic characterization uncovers novel biology.</title>
        <authorList>
            <person name="Wiegand S."/>
            <person name="Jogler M."/>
            <person name="Boedeker C."/>
            <person name="Pinto D."/>
            <person name="Vollmers J."/>
            <person name="Rivas-Marin E."/>
            <person name="Kohn T."/>
            <person name="Peeters S.H."/>
            <person name="Heuer A."/>
            <person name="Rast P."/>
            <person name="Oberbeckmann S."/>
            <person name="Bunk B."/>
            <person name="Jeske O."/>
            <person name="Meyerdierks A."/>
            <person name="Storesund J.E."/>
            <person name="Kallscheuer N."/>
            <person name="Luecker S."/>
            <person name="Lage O.M."/>
            <person name="Pohl T."/>
            <person name="Merkel B.J."/>
            <person name="Hornburger P."/>
            <person name="Mueller R.-W."/>
            <person name="Bruemmer F."/>
            <person name="Labrenz M."/>
            <person name="Spormann A.M."/>
            <person name="Op den Camp H."/>
            <person name="Overmann J."/>
            <person name="Amann R."/>
            <person name="Jetten M.S.M."/>
            <person name="Mascher T."/>
            <person name="Medema M.H."/>
            <person name="Devos D.P."/>
            <person name="Kaster A.-K."/>
            <person name="Ovreas L."/>
            <person name="Rohde M."/>
            <person name="Galperin M.Y."/>
            <person name="Jogler C."/>
        </authorList>
    </citation>
    <scope>NUCLEOTIDE SEQUENCE [LARGE SCALE GENOMIC DNA]</scope>
    <source>
        <strain evidence="1 2">Pla85_3_4</strain>
    </source>
</reference>